<protein>
    <submittedName>
        <fullName evidence="2">Uncharacterized protein</fullName>
    </submittedName>
</protein>
<name>A0A8J5SJ00_ZIZPA</name>
<keyword evidence="3" id="KW-1185">Reference proteome</keyword>
<feature type="region of interest" description="Disordered" evidence="1">
    <location>
        <begin position="16"/>
        <end position="41"/>
    </location>
</feature>
<organism evidence="2 3">
    <name type="scientific">Zizania palustris</name>
    <name type="common">Northern wild rice</name>
    <dbReference type="NCBI Taxonomy" id="103762"/>
    <lineage>
        <taxon>Eukaryota</taxon>
        <taxon>Viridiplantae</taxon>
        <taxon>Streptophyta</taxon>
        <taxon>Embryophyta</taxon>
        <taxon>Tracheophyta</taxon>
        <taxon>Spermatophyta</taxon>
        <taxon>Magnoliopsida</taxon>
        <taxon>Liliopsida</taxon>
        <taxon>Poales</taxon>
        <taxon>Poaceae</taxon>
        <taxon>BOP clade</taxon>
        <taxon>Oryzoideae</taxon>
        <taxon>Oryzeae</taxon>
        <taxon>Zizaniinae</taxon>
        <taxon>Zizania</taxon>
    </lineage>
</organism>
<reference evidence="2" key="2">
    <citation type="submission" date="2021-02" db="EMBL/GenBank/DDBJ databases">
        <authorList>
            <person name="Kimball J.A."/>
            <person name="Haas M.W."/>
            <person name="Macchietto M."/>
            <person name="Kono T."/>
            <person name="Duquette J."/>
            <person name="Shao M."/>
        </authorList>
    </citation>
    <scope>NUCLEOTIDE SEQUENCE</scope>
    <source>
        <tissue evidence="2">Fresh leaf tissue</tissue>
    </source>
</reference>
<reference evidence="2" key="1">
    <citation type="journal article" date="2021" name="bioRxiv">
        <title>Whole Genome Assembly and Annotation of Northern Wild Rice, Zizania palustris L., Supports a Whole Genome Duplication in the Zizania Genus.</title>
        <authorList>
            <person name="Haas M."/>
            <person name="Kono T."/>
            <person name="Macchietto M."/>
            <person name="Millas R."/>
            <person name="McGilp L."/>
            <person name="Shao M."/>
            <person name="Duquette J."/>
            <person name="Hirsch C.N."/>
            <person name="Kimball J."/>
        </authorList>
    </citation>
    <scope>NUCLEOTIDE SEQUENCE</scope>
    <source>
        <tissue evidence="2">Fresh leaf tissue</tissue>
    </source>
</reference>
<proteinExistence type="predicted"/>
<dbReference type="Proteomes" id="UP000729402">
    <property type="component" value="Unassembled WGS sequence"/>
</dbReference>
<accession>A0A8J5SJ00</accession>
<feature type="region of interest" description="Disordered" evidence="1">
    <location>
        <begin position="203"/>
        <end position="231"/>
    </location>
</feature>
<dbReference type="AlphaFoldDB" id="A0A8J5SJ00"/>
<sequence>MAARCALLAPGRRAPPARRALVPNGHPCCPPPHQRPTTASPTRAARAIRIARTSPSHLVLAGHDAPALMARSKQHRRIHNAHTLLIVKLTSNNHPPKLDVATPSSSWIHCILADVRVQLRLPCRARHHRCCAVPCATAQSVEHHLLRRCCRVARRRRVPRSPSSSATHAEGHLHRLLPRHRRANVLRCARVTRSPAQLAHALRPAGDLATSSSPATHAGGHPEHVSALPRL</sequence>
<gene>
    <name evidence="2" type="ORF">GUJ93_ZPchr0006g42657</name>
</gene>
<evidence type="ECO:0000313" key="2">
    <source>
        <dbReference type="EMBL" id="KAG8070077.1"/>
    </source>
</evidence>
<evidence type="ECO:0000313" key="3">
    <source>
        <dbReference type="Proteomes" id="UP000729402"/>
    </source>
</evidence>
<comment type="caution">
    <text evidence="2">The sequence shown here is derived from an EMBL/GenBank/DDBJ whole genome shotgun (WGS) entry which is preliminary data.</text>
</comment>
<evidence type="ECO:0000256" key="1">
    <source>
        <dbReference type="SAM" id="MobiDB-lite"/>
    </source>
</evidence>
<dbReference type="EMBL" id="JAAALK010000283">
    <property type="protein sequence ID" value="KAG8070077.1"/>
    <property type="molecule type" value="Genomic_DNA"/>
</dbReference>